<dbReference type="RefSeq" id="WP_204925555.1">
    <property type="nucleotide sequence ID" value="NZ_JAFEUC010000006.1"/>
</dbReference>
<name>A0ABS2IUH7_9ACTN</name>
<evidence type="ECO:0000313" key="3">
    <source>
        <dbReference type="Proteomes" id="UP001518872"/>
    </source>
</evidence>
<feature type="region of interest" description="Disordered" evidence="1">
    <location>
        <begin position="125"/>
        <end position="164"/>
    </location>
</feature>
<evidence type="ECO:0000313" key="2">
    <source>
        <dbReference type="EMBL" id="MBM7077621.1"/>
    </source>
</evidence>
<sequence>MLSDTSTPTPARGRHQRHWLVPREHLAAGYAARYGSPAVSEYALAVRDLVERSPEIGTVDTWSRLAERICRNRPGRDRDTWRKRLSRHFTTETKGPPWQTVVLVVECTVAPADRQATLRRFERLYEAARGEPPTDRRPTDGRAHPHGPGPQVTSPDGSTPTTDDAGRIIAQLRAENAVLRRTLAAREAENDLLRATIKTANRTTPKGHPHRAPDGGNHPADPSGREAALLDGPARKDRNPGHFPAGPTPTNDAPAGRHRPPRIDTVSLPPRIDVVGPPPHRPMPRPHPPGGIRRA</sequence>
<feature type="compositionally biased region" description="Basic and acidic residues" evidence="1">
    <location>
        <begin position="125"/>
        <end position="143"/>
    </location>
</feature>
<dbReference type="Proteomes" id="UP001518872">
    <property type="component" value="Unassembled WGS sequence"/>
</dbReference>
<accession>A0ABS2IUH7</accession>
<feature type="compositionally biased region" description="Low complexity" evidence="1">
    <location>
        <begin position="153"/>
        <end position="163"/>
    </location>
</feature>
<evidence type="ECO:0000256" key="1">
    <source>
        <dbReference type="SAM" id="MobiDB-lite"/>
    </source>
</evidence>
<gene>
    <name evidence="2" type="ORF">JQX11_14930</name>
</gene>
<comment type="caution">
    <text evidence="2">The sequence shown here is derived from an EMBL/GenBank/DDBJ whole genome shotgun (WGS) entry which is preliminary data.</text>
</comment>
<organism evidence="2 3">
    <name type="scientific">Micromonospora humida</name>
    <dbReference type="NCBI Taxonomy" id="2809018"/>
    <lineage>
        <taxon>Bacteria</taxon>
        <taxon>Bacillati</taxon>
        <taxon>Actinomycetota</taxon>
        <taxon>Actinomycetes</taxon>
        <taxon>Micromonosporales</taxon>
        <taxon>Micromonosporaceae</taxon>
        <taxon>Micromonospora</taxon>
    </lineage>
</organism>
<reference evidence="2 3" key="1">
    <citation type="submission" date="2021-02" db="EMBL/GenBank/DDBJ databases">
        <authorList>
            <person name="Ra J.-S."/>
        </authorList>
    </citation>
    <scope>NUCLEOTIDE SEQUENCE [LARGE SCALE GENOMIC DNA]</scope>
    <source>
        <strain evidence="2 3">MMS20-R1-14</strain>
    </source>
</reference>
<keyword evidence="3" id="KW-1185">Reference proteome</keyword>
<feature type="compositionally biased region" description="Pro residues" evidence="1">
    <location>
        <begin position="276"/>
        <end position="289"/>
    </location>
</feature>
<protein>
    <submittedName>
        <fullName evidence="2">Uncharacterized protein</fullName>
    </submittedName>
</protein>
<proteinExistence type="predicted"/>
<feature type="region of interest" description="Disordered" evidence="1">
    <location>
        <begin position="197"/>
        <end position="295"/>
    </location>
</feature>
<dbReference type="EMBL" id="JAFEUC010000006">
    <property type="protein sequence ID" value="MBM7077621.1"/>
    <property type="molecule type" value="Genomic_DNA"/>
</dbReference>